<reference evidence="1" key="1">
    <citation type="submission" date="2019-10" db="EMBL/GenBank/DDBJ databases">
        <authorList>
            <consortium name="Genoscope - CEA"/>
            <person name="William W."/>
        </authorList>
    </citation>
    <scope>NUCLEOTIDE SEQUENCE [LARGE SCALE GENOMIC DNA]</scope>
    <source>
        <strain evidence="1">BBR_PRJEB10994</strain>
    </source>
</reference>
<organism evidence="1 2">
    <name type="scientific">Planktothrix paucivesiculata PCC 9631</name>
    <dbReference type="NCBI Taxonomy" id="671071"/>
    <lineage>
        <taxon>Bacteria</taxon>
        <taxon>Bacillati</taxon>
        <taxon>Cyanobacteriota</taxon>
        <taxon>Cyanophyceae</taxon>
        <taxon>Oscillatoriophycideae</taxon>
        <taxon>Oscillatoriales</taxon>
        <taxon>Microcoleaceae</taxon>
        <taxon>Planktothrix</taxon>
    </lineage>
</organism>
<gene>
    <name evidence="1" type="ORF">PL9631_250049</name>
</gene>
<accession>A0A7Z9BLE1</accession>
<keyword evidence="2" id="KW-1185">Reference proteome</keyword>
<evidence type="ECO:0000313" key="2">
    <source>
        <dbReference type="Proteomes" id="UP000182190"/>
    </source>
</evidence>
<comment type="caution">
    <text evidence="1">The sequence shown here is derived from an EMBL/GenBank/DDBJ whole genome shotgun (WGS) entry which is preliminary data.</text>
</comment>
<dbReference type="Proteomes" id="UP000182190">
    <property type="component" value="Unassembled WGS sequence"/>
</dbReference>
<sequence>MAQILPKFTIKPGYQPQSQDTTPEVDLLGFWLLKQRTPEQRLLMGSSIRCNSFSRLT</sequence>
<proteinExistence type="predicted"/>
<dbReference type="AlphaFoldDB" id="A0A7Z9BLE1"/>
<evidence type="ECO:0000313" key="1">
    <source>
        <dbReference type="EMBL" id="VXD16749.1"/>
    </source>
</evidence>
<dbReference type="RefSeq" id="WP_156090426.1">
    <property type="nucleotide sequence ID" value="NZ_LR734992.1"/>
</dbReference>
<protein>
    <submittedName>
        <fullName evidence="1">Uncharacterized protein</fullName>
    </submittedName>
</protein>
<dbReference type="EMBL" id="CZCS02000163">
    <property type="protein sequence ID" value="VXD16749.1"/>
    <property type="molecule type" value="Genomic_DNA"/>
</dbReference>
<name>A0A7Z9BLE1_9CYAN</name>